<dbReference type="EMBL" id="HACG01035117">
    <property type="protein sequence ID" value="CEK81982.1"/>
    <property type="molecule type" value="Transcribed_RNA"/>
</dbReference>
<dbReference type="Gene3D" id="1.25.40.10">
    <property type="entry name" value="Tetratricopeptide repeat domain"/>
    <property type="match status" value="1"/>
</dbReference>
<protein>
    <recommendedName>
        <fullName evidence="4">Leprecan-like alpha-helical domain-containing protein</fullName>
    </recommendedName>
</protein>
<keyword evidence="3" id="KW-0325">Glycoprotein</keyword>
<dbReference type="GO" id="GO:0005783">
    <property type="term" value="C:endoplasmic reticulum"/>
    <property type="evidence" value="ECO:0007669"/>
    <property type="project" value="TreeGrafter"/>
</dbReference>
<dbReference type="GO" id="GO:0005518">
    <property type="term" value="F:collagen binding"/>
    <property type="evidence" value="ECO:0007669"/>
    <property type="project" value="TreeGrafter"/>
</dbReference>
<evidence type="ECO:0000313" key="5">
    <source>
        <dbReference type="EMBL" id="CEK81982.1"/>
    </source>
</evidence>
<dbReference type="InterPro" id="IPR052284">
    <property type="entry name" value="Collagen_mod_leprecan"/>
</dbReference>
<feature type="non-terminal residue" evidence="5">
    <location>
        <position position="199"/>
    </location>
</feature>
<evidence type="ECO:0000256" key="3">
    <source>
        <dbReference type="ARBA" id="ARBA00023180"/>
    </source>
</evidence>
<feature type="non-terminal residue" evidence="5">
    <location>
        <position position="1"/>
    </location>
</feature>
<reference evidence="5" key="1">
    <citation type="submission" date="2014-12" db="EMBL/GenBank/DDBJ databases">
        <title>Insight into the proteome of Arion vulgaris.</title>
        <authorList>
            <person name="Aradska J."/>
            <person name="Bulat T."/>
            <person name="Smidak R."/>
            <person name="Sarate P."/>
            <person name="Gangsoo J."/>
            <person name="Sialana F."/>
            <person name="Bilban M."/>
            <person name="Lubec G."/>
        </authorList>
    </citation>
    <scope>NUCLEOTIDE SEQUENCE</scope>
    <source>
        <tissue evidence="5">Skin</tissue>
    </source>
</reference>
<comment type="similarity">
    <text evidence="1">Belongs to the leprecan family.</text>
</comment>
<dbReference type="PANTHER" id="PTHR13986">
    <property type="entry name" value="PROTEIN LYSINE HYDROXYLATION COMPLEX COMPONENT"/>
    <property type="match status" value="1"/>
</dbReference>
<evidence type="ECO:0000259" key="4">
    <source>
        <dbReference type="Pfam" id="PF23557"/>
    </source>
</evidence>
<proteinExistence type="inferred from homology"/>
<dbReference type="InterPro" id="IPR011990">
    <property type="entry name" value="TPR-like_helical_dom_sf"/>
</dbReference>
<dbReference type="Pfam" id="PF23557">
    <property type="entry name" value="TPR_leprecan"/>
    <property type="match status" value="1"/>
</dbReference>
<evidence type="ECO:0000256" key="1">
    <source>
        <dbReference type="ARBA" id="ARBA00006487"/>
    </source>
</evidence>
<dbReference type="InterPro" id="IPR056585">
    <property type="entry name" value="Leprecan_dom"/>
</dbReference>
<keyword evidence="2" id="KW-0732">Signal</keyword>
<feature type="domain" description="Leprecan-like alpha-helical" evidence="4">
    <location>
        <begin position="2"/>
        <end position="198"/>
    </location>
</feature>
<gene>
    <name evidence="5" type="primary">ORF128996</name>
</gene>
<dbReference type="AlphaFoldDB" id="A0A0B7AN09"/>
<accession>A0A0B7AN09</accession>
<evidence type="ECO:0000256" key="2">
    <source>
        <dbReference type="ARBA" id="ARBA00022729"/>
    </source>
</evidence>
<dbReference type="PANTHER" id="PTHR13986:SF8">
    <property type="entry name" value="PROLYL 3-HYDROXYLASE 1-LIKE PROTEIN"/>
    <property type="match status" value="1"/>
</dbReference>
<dbReference type="GO" id="GO:0030199">
    <property type="term" value="P:collagen fibril organization"/>
    <property type="evidence" value="ECO:0007669"/>
    <property type="project" value="TreeGrafter"/>
</dbReference>
<organism evidence="5">
    <name type="scientific">Arion vulgaris</name>
    <dbReference type="NCBI Taxonomy" id="1028688"/>
    <lineage>
        <taxon>Eukaryota</taxon>
        <taxon>Metazoa</taxon>
        <taxon>Spiralia</taxon>
        <taxon>Lophotrochozoa</taxon>
        <taxon>Mollusca</taxon>
        <taxon>Gastropoda</taxon>
        <taxon>Heterobranchia</taxon>
        <taxon>Euthyneura</taxon>
        <taxon>Panpulmonata</taxon>
        <taxon>Eupulmonata</taxon>
        <taxon>Stylommatophora</taxon>
        <taxon>Helicina</taxon>
        <taxon>Arionoidea</taxon>
        <taxon>Arionidae</taxon>
        <taxon>Arion</taxon>
    </lineage>
</organism>
<sequence length="199" mass="23378">SDCRLDCNTGVRTSKLSNLSSSINDFSHFAKLLRDADCFRRCKDESLSIHPRLTEQLENVFEKRVPYQYLQFCYFKLDRLKQAASAAYTYYLVNPDDLETKQNIVYYRDKEGVSSTDFVDLELVPYKEHYIRAMTAYTEKDWGSLIAELEMALKEYFQEHKRCLVNCGEKVKIRGTEFITQVADMFIQILFCQLNCEET</sequence>
<name>A0A0B7AN09_9EUPU</name>